<dbReference type="PANTHER" id="PTHR47447:SF26">
    <property type="entry name" value="CHLOROPLAST RNA SPLICING4"/>
    <property type="match status" value="1"/>
</dbReference>
<reference evidence="4" key="1">
    <citation type="submission" date="2021-02" db="EMBL/GenBank/DDBJ databases">
        <authorList>
            <person name="Dougan E. K."/>
            <person name="Rhodes N."/>
            <person name="Thang M."/>
            <person name="Chan C."/>
        </authorList>
    </citation>
    <scope>NUCLEOTIDE SEQUENCE</scope>
</reference>
<dbReference type="AlphaFoldDB" id="A0A813JXD5"/>
<dbReference type="InterPro" id="IPR002885">
    <property type="entry name" value="PPR_rpt"/>
</dbReference>
<feature type="repeat" description="PPR" evidence="2">
    <location>
        <begin position="165"/>
        <end position="199"/>
    </location>
</feature>
<keyword evidence="1" id="KW-0677">Repeat</keyword>
<evidence type="ECO:0000313" key="5">
    <source>
        <dbReference type="Proteomes" id="UP000626109"/>
    </source>
</evidence>
<accession>A0A813JXD5</accession>
<dbReference type="PROSITE" id="PS51375">
    <property type="entry name" value="PPR"/>
    <property type="match status" value="1"/>
</dbReference>
<protein>
    <recommendedName>
        <fullName evidence="6">Pentacotripeptide-repeat region of PRORP domain-containing protein</fullName>
    </recommendedName>
</protein>
<feature type="signal peptide" evidence="3">
    <location>
        <begin position="1"/>
        <end position="24"/>
    </location>
</feature>
<name>A0A813JXD5_POLGL</name>
<dbReference type="Pfam" id="PF01535">
    <property type="entry name" value="PPR"/>
    <property type="match status" value="1"/>
</dbReference>
<evidence type="ECO:0000313" key="4">
    <source>
        <dbReference type="EMBL" id="CAE8691332.1"/>
    </source>
</evidence>
<proteinExistence type="predicted"/>
<dbReference type="Pfam" id="PF13812">
    <property type="entry name" value="PPR_3"/>
    <property type="match status" value="1"/>
</dbReference>
<organism evidence="4 5">
    <name type="scientific">Polarella glacialis</name>
    <name type="common">Dinoflagellate</name>
    <dbReference type="NCBI Taxonomy" id="89957"/>
    <lineage>
        <taxon>Eukaryota</taxon>
        <taxon>Sar</taxon>
        <taxon>Alveolata</taxon>
        <taxon>Dinophyceae</taxon>
        <taxon>Suessiales</taxon>
        <taxon>Suessiaceae</taxon>
        <taxon>Polarella</taxon>
    </lineage>
</organism>
<dbReference type="InterPro" id="IPR011990">
    <property type="entry name" value="TPR-like_helical_dom_sf"/>
</dbReference>
<evidence type="ECO:0000256" key="1">
    <source>
        <dbReference type="ARBA" id="ARBA00022737"/>
    </source>
</evidence>
<keyword evidence="3" id="KW-0732">Signal</keyword>
<evidence type="ECO:0000256" key="2">
    <source>
        <dbReference type="PROSITE-ProRule" id="PRU00708"/>
    </source>
</evidence>
<dbReference type="PROSITE" id="PS51257">
    <property type="entry name" value="PROKAR_LIPOPROTEIN"/>
    <property type="match status" value="1"/>
</dbReference>
<gene>
    <name evidence="4" type="ORF">PGLA2088_LOCUS27371</name>
</gene>
<dbReference type="Proteomes" id="UP000626109">
    <property type="component" value="Unassembled WGS sequence"/>
</dbReference>
<sequence length="339" mass="36957">MAKLQRLQRAPLALILLACSCCRSQPRSFSVQRPLDQERERSGNQQHIAAVSNPANDDMKDLPIKERRIITEISQAGRDRDWPRAKAAYVRSSGKARNVYNAAMVAAGQCKEHSAGVAIYNRLCNAGLPKSLVTYGAALKLFSKLDRQDEVNDIIKEIWENVQPDEPLLGAMIDAAAESGKVNEAIELLDKMRSQRLAPTARHWGSAINACKNAGNSTVARFLLDFMIKDGVAPTVIVFNNAVCAHSGAELRRLQKLRTDMVQMGIKADVAFVENYVAAVSGRLVSSRTAAAAADELSLIDPERLKDIALVIAEARADKIRLTGLVKTIEGALRGIGFA</sequence>
<evidence type="ECO:0000256" key="3">
    <source>
        <dbReference type="SAM" id="SignalP"/>
    </source>
</evidence>
<dbReference type="PANTHER" id="PTHR47447">
    <property type="entry name" value="OS03G0856100 PROTEIN"/>
    <property type="match status" value="1"/>
</dbReference>
<dbReference type="EMBL" id="CAJNNW010027412">
    <property type="protein sequence ID" value="CAE8691332.1"/>
    <property type="molecule type" value="Genomic_DNA"/>
</dbReference>
<evidence type="ECO:0008006" key="6">
    <source>
        <dbReference type="Google" id="ProtNLM"/>
    </source>
</evidence>
<dbReference type="Gene3D" id="1.25.40.10">
    <property type="entry name" value="Tetratricopeptide repeat domain"/>
    <property type="match status" value="1"/>
</dbReference>
<comment type="caution">
    <text evidence="4">The sequence shown here is derived from an EMBL/GenBank/DDBJ whole genome shotgun (WGS) entry which is preliminary data.</text>
</comment>
<feature type="chain" id="PRO_5032821594" description="Pentacotripeptide-repeat region of PRORP domain-containing protein" evidence="3">
    <location>
        <begin position="25"/>
        <end position="339"/>
    </location>
</feature>
<dbReference type="NCBIfam" id="TIGR00756">
    <property type="entry name" value="PPR"/>
    <property type="match status" value="1"/>
</dbReference>